<evidence type="ECO:0000259" key="7">
    <source>
        <dbReference type="PROSITE" id="PS50850"/>
    </source>
</evidence>
<evidence type="ECO:0000256" key="1">
    <source>
        <dbReference type="ARBA" id="ARBA00004651"/>
    </source>
</evidence>
<evidence type="ECO:0000313" key="8">
    <source>
        <dbReference type="EMBL" id="MVZ60399.1"/>
    </source>
</evidence>
<keyword evidence="9" id="KW-1185">Reference proteome</keyword>
<comment type="caution">
    <text evidence="8">The sequence shown here is derived from an EMBL/GenBank/DDBJ whole genome shotgun (WGS) entry which is preliminary data.</text>
</comment>
<evidence type="ECO:0000313" key="9">
    <source>
        <dbReference type="Proteomes" id="UP000435036"/>
    </source>
</evidence>
<dbReference type="InterPro" id="IPR050189">
    <property type="entry name" value="MFS_Efflux_Transporters"/>
</dbReference>
<organism evidence="8 9">
    <name type="scientific">Sphingobacterium humi</name>
    <dbReference type="NCBI Taxonomy" id="1796905"/>
    <lineage>
        <taxon>Bacteria</taxon>
        <taxon>Pseudomonadati</taxon>
        <taxon>Bacteroidota</taxon>
        <taxon>Sphingobacteriia</taxon>
        <taxon>Sphingobacteriales</taxon>
        <taxon>Sphingobacteriaceae</taxon>
        <taxon>Sphingobacterium</taxon>
    </lineage>
</organism>
<feature type="transmembrane region" description="Helical" evidence="6">
    <location>
        <begin position="276"/>
        <end position="294"/>
    </location>
</feature>
<dbReference type="PANTHER" id="PTHR43124">
    <property type="entry name" value="PURINE EFFLUX PUMP PBUE"/>
    <property type="match status" value="1"/>
</dbReference>
<dbReference type="Pfam" id="PF07690">
    <property type="entry name" value="MFS_1"/>
    <property type="match status" value="1"/>
</dbReference>
<keyword evidence="2" id="KW-1003">Cell membrane</keyword>
<reference evidence="8 9" key="1">
    <citation type="submission" date="2019-12" db="EMBL/GenBank/DDBJ databases">
        <authorList>
            <person name="Dong K."/>
        </authorList>
    </citation>
    <scope>NUCLEOTIDE SEQUENCE [LARGE SCALE GENOMIC DNA]</scope>
    <source>
        <strain evidence="8 9">JCM 31225</strain>
    </source>
</reference>
<feature type="transmembrane region" description="Helical" evidence="6">
    <location>
        <begin position="362"/>
        <end position="383"/>
    </location>
</feature>
<dbReference type="Gene3D" id="1.20.1250.20">
    <property type="entry name" value="MFS general substrate transporter like domains"/>
    <property type="match status" value="2"/>
</dbReference>
<protein>
    <submittedName>
        <fullName evidence="8">MFS transporter</fullName>
    </submittedName>
</protein>
<accession>A0A6N8KUK3</accession>
<dbReference type="EMBL" id="WSQA01000001">
    <property type="protein sequence ID" value="MVZ60399.1"/>
    <property type="molecule type" value="Genomic_DNA"/>
</dbReference>
<dbReference type="GO" id="GO:0005886">
    <property type="term" value="C:plasma membrane"/>
    <property type="evidence" value="ECO:0007669"/>
    <property type="project" value="UniProtKB-SubCell"/>
</dbReference>
<proteinExistence type="predicted"/>
<dbReference type="AlphaFoldDB" id="A0A6N8KUK3"/>
<dbReference type="PANTHER" id="PTHR43124:SF3">
    <property type="entry name" value="CHLORAMPHENICOL EFFLUX PUMP RV0191"/>
    <property type="match status" value="1"/>
</dbReference>
<dbReference type="GO" id="GO:0022857">
    <property type="term" value="F:transmembrane transporter activity"/>
    <property type="evidence" value="ECO:0007669"/>
    <property type="project" value="InterPro"/>
</dbReference>
<feature type="transmembrane region" description="Helical" evidence="6">
    <location>
        <begin position="75"/>
        <end position="93"/>
    </location>
</feature>
<feature type="domain" description="Major facilitator superfamily (MFS) profile" evidence="7">
    <location>
        <begin position="8"/>
        <end position="390"/>
    </location>
</feature>
<feature type="transmembrane region" description="Helical" evidence="6">
    <location>
        <begin position="336"/>
        <end position="356"/>
    </location>
</feature>
<dbReference type="SUPFAM" id="SSF103473">
    <property type="entry name" value="MFS general substrate transporter"/>
    <property type="match status" value="1"/>
</dbReference>
<evidence type="ECO:0000256" key="4">
    <source>
        <dbReference type="ARBA" id="ARBA00022989"/>
    </source>
</evidence>
<feature type="transmembrane region" description="Helical" evidence="6">
    <location>
        <begin position="165"/>
        <end position="184"/>
    </location>
</feature>
<dbReference type="OrthoDB" id="9812221at2"/>
<feature type="transmembrane region" description="Helical" evidence="6">
    <location>
        <begin position="48"/>
        <end position="68"/>
    </location>
</feature>
<feature type="transmembrane region" description="Helical" evidence="6">
    <location>
        <begin position="105"/>
        <end position="126"/>
    </location>
</feature>
<evidence type="ECO:0000256" key="3">
    <source>
        <dbReference type="ARBA" id="ARBA00022692"/>
    </source>
</evidence>
<keyword evidence="4 6" id="KW-1133">Transmembrane helix</keyword>
<dbReference type="RefSeq" id="WP_160367058.1">
    <property type="nucleotide sequence ID" value="NZ_WSQA01000001.1"/>
</dbReference>
<name>A0A6N8KUK3_9SPHI</name>
<dbReference type="InterPro" id="IPR036259">
    <property type="entry name" value="MFS_trans_sf"/>
</dbReference>
<gene>
    <name evidence="8" type="ORF">GQF63_00040</name>
</gene>
<evidence type="ECO:0000256" key="5">
    <source>
        <dbReference type="ARBA" id="ARBA00023136"/>
    </source>
</evidence>
<evidence type="ECO:0000256" key="6">
    <source>
        <dbReference type="SAM" id="Phobius"/>
    </source>
</evidence>
<sequence>MKVSKWFKLALLYLGAIILSVSQMKISPTDLRESFIAELQLSPIEVSIYVSIFAFAPVFLAIPGGNLVKRFGAKWISIVIMAALFLGNIIGYFTNTYWLMLLARIIEGVSFSFIMVTGMVLITNWFKDSGYGLAVGIFGTFSAFGYAAVIYLLPMLFEQFGLKSIWLTLGIAAAIIGLFFLFFFENTAKKEEGDSKPVVGSFREALSNPGIMMLAIAMLTVSFILFTFLDGYPTMFKSVYNLGDDASKLNAMLFGLVGIPVGLLIGYLIERTGKPLTIGFFSFIIMALACFLTDKTPVSILVLQVIVLSTCIGFTSTCIAASIPKVAVKSQLIEDSFAIVYLFYYIGALIGIPLVSGLVSSYGWQVGVLPLTGIALLGAMIAYPFMRKEFRVKAQA</sequence>
<keyword evidence="3 6" id="KW-0812">Transmembrane</keyword>
<feature type="transmembrane region" description="Helical" evidence="6">
    <location>
        <begin position="133"/>
        <end position="153"/>
    </location>
</feature>
<dbReference type="InterPro" id="IPR011701">
    <property type="entry name" value="MFS"/>
</dbReference>
<feature type="transmembrane region" description="Helical" evidence="6">
    <location>
        <begin position="300"/>
        <end position="324"/>
    </location>
</feature>
<comment type="subcellular location">
    <subcellularLocation>
        <location evidence="1">Cell membrane</location>
        <topology evidence="1">Multi-pass membrane protein</topology>
    </subcellularLocation>
</comment>
<dbReference type="Proteomes" id="UP000435036">
    <property type="component" value="Unassembled WGS sequence"/>
</dbReference>
<dbReference type="PROSITE" id="PS50850">
    <property type="entry name" value="MFS"/>
    <property type="match status" value="1"/>
</dbReference>
<dbReference type="InterPro" id="IPR020846">
    <property type="entry name" value="MFS_dom"/>
</dbReference>
<feature type="transmembrane region" description="Helical" evidence="6">
    <location>
        <begin position="249"/>
        <end position="269"/>
    </location>
</feature>
<keyword evidence="5 6" id="KW-0472">Membrane</keyword>
<feature type="transmembrane region" description="Helical" evidence="6">
    <location>
        <begin position="205"/>
        <end position="229"/>
    </location>
</feature>
<evidence type="ECO:0000256" key="2">
    <source>
        <dbReference type="ARBA" id="ARBA00022475"/>
    </source>
</evidence>